<dbReference type="Proteomes" id="UP000717835">
    <property type="component" value="Unassembled WGS sequence"/>
</dbReference>
<dbReference type="Gene3D" id="1.10.10.10">
    <property type="entry name" value="Winged helix-like DNA-binding domain superfamily/Winged helix DNA-binding domain"/>
    <property type="match status" value="1"/>
</dbReference>
<protein>
    <submittedName>
        <fullName evidence="1">Helix-turn-helix domain-containing protein</fullName>
    </submittedName>
</protein>
<sequence length="354" mass="39404">MKNRRLPFYVCLLAGAACALFFAEVRSGSKWRDYKTLIGETLTEALRRELAVRDTGNIPVSAELDDLDENLPDTVKGYMETEQGRLYYAVPKGKYCHNIGDSRSVRVTHTYWMLDVPMAADSLYSRWRQILDGQQVSSSSVGLRLRLPGSRQVVCLPDSVSVAHADSICVRYAGLYCELEAVAFSSVGRCRLLGWTDWLLALLVGEICCLGCAGLCHWCRYRWSCRKTETDEACVPAPPVGAVADTESGKDCMVIRLGVGSVELESGLLCGPGGTEKLTDREIRMLTCFLEAEGLRVEKAVLRQLFWPKISDKNASSNLRTTLTRLREKLKLLGVGIVSEENYYHLLLSDEIGK</sequence>
<dbReference type="AlphaFoldDB" id="A0A921HUX0"/>
<dbReference type="PROSITE" id="PS51257">
    <property type="entry name" value="PROKAR_LIPOPROTEIN"/>
    <property type="match status" value="1"/>
</dbReference>
<dbReference type="InterPro" id="IPR016032">
    <property type="entry name" value="Sig_transdc_resp-reg_C-effctor"/>
</dbReference>
<reference evidence="1" key="2">
    <citation type="submission" date="2021-09" db="EMBL/GenBank/DDBJ databases">
        <authorList>
            <person name="Gilroy R."/>
        </authorList>
    </citation>
    <scope>NUCLEOTIDE SEQUENCE</scope>
    <source>
        <strain evidence="1">CHK55-1828</strain>
    </source>
</reference>
<evidence type="ECO:0000313" key="1">
    <source>
        <dbReference type="EMBL" id="HJF91365.1"/>
    </source>
</evidence>
<dbReference type="SUPFAM" id="SSF46894">
    <property type="entry name" value="C-terminal effector domain of the bipartite response regulators"/>
    <property type="match status" value="1"/>
</dbReference>
<organism evidence="1 2">
    <name type="scientific">Mediterranea massiliensis</name>
    <dbReference type="NCBI Taxonomy" id="1841865"/>
    <lineage>
        <taxon>Bacteria</taxon>
        <taxon>Pseudomonadati</taxon>
        <taxon>Bacteroidota</taxon>
        <taxon>Bacteroidia</taxon>
        <taxon>Bacteroidales</taxon>
        <taxon>Bacteroidaceae</taxon>
        <taxon>Mediterranea</taxon>
    </lineage>
</organism>
<accession>A0A921HUX0</accession>
<dbReference type="RefSeq" id="WP_022020512.1">
    <property type="nucleotide sequence ID" value="NZ_CALUIP010000059.1"/>
</dbReference>
<dbReference type="InterPro" id="IPR036388">
    <property type="entry name" value="WH-like_DNA-bd_sf"/>
</dbReference>
<dbReference type="GO" id="GO:0003677">
    <property type="term" value="F:DNA binding"/>
    <property type="evidence" value="ECO:0007669"/>
    <property type="project" value="InterPro"/>
</dbReference>
<proteinExistence type="predicted"/>
<evidence type="ECO:0000313" key="2">
    <source>
        <dbReference type="Proteomes" id="UP000717835"/>
    </source>
</evidence>
<reference evidence="1" key="1">
    <citation type="journal article" date="2021" name="PeerJ">
        <title>Extensive microbial diversity within the chicken gut microbiome revealed by metagenomics and culture.</title>
        <authorList>
            <person name="Gilroy R."/>
            <person name="Ravi A."/>
            <person name="Getino M."/>
            <person name="Pursley I."/>
            <person name="Horton D.L."/>
            <person name="Alikhan N.F."/>
            <person name="Baker D."/>
            <person name="Gharbi K."/>
            <person name="Hall N."/>
            <person name="Watson M."/>
            <person name="Adriaenssens E.M."/>
            <person name="Foster-Nyarko E."/>
            <person name="Jarju S."/>
            <person name="Secka A."/>
            <person name="Antonio M."/>
            <person name="Oren A."/>
            <person name="Chaudhuri R.R."/>
            <person name="La Ragione R."/>
            <person name="Hildebrand F."/>
            <person name="Pallen M.J."/>
        </authorList>
    </citation>
    <scope>NUCLEOTIDE SEQUENCE</scope>
    <source>
        <strain evidence="1">CHK55-1828</strain>
    </source>
</reference>
<dbReference type="GO" id="GO:0006355">
    <property type="term" value="P:regulation of DNA-templated transcription"/>
    <property type="evidence" value="ECO:0007669"/>
    <property type="project" value="InterPro"/>
</dbReference>
<name>A0A921HUX0_9BACT</name>
<comment type="caution">
    <text evidence="1">The sequence shown here is derived from an EMBL/GenBank/DDBJ whole genome shotgun (WGS) entry which is preliminary data.</text>
</comment>
<dbReference type="EMBL" id="DYVX01000027">
    <property type="protein sequence ID" value="HJF91365.1"/>
    <property type="molecule type" value="Genomic_DNA"/>
</dbReference>
<gene>
    <name evidence="1" type="ORF">K8W02_03135</name>
</gene>